<comment type="caution">
    <text evidence="1">The sequence shown here is derived from an EMBL/GenBank/DDBJ whole genome shotgun (WGS) entry which is preliminary data.</text>
</comment>
<accession>A0ABP8QQG2</accession>
<evidence type="ECO:0000313" key="2">
    <source>
        <dbReference type="Proteomes" id="UP001501243"/>
    </source>
</evidence>
<dbReference type="InterPro" id="IPR046500">
    <property type="entry name" value="DUF6678"/>
</dbReference>
<organism evidence="1 2">
    <name type="scientific">Hymenobacter ginsengisoli</name>
    <dbReference type="NCBI Taxonomy" id="1051626"/>
    <lineage>
        <taxon>Bacteria</taxon>
        <taxon>Pseudomonadati</taxon>
        <taxon>Bacteroidota</taxon>
        <taxon>Cytophagia</taxon>
        <taxon>Cytophagales</taxon>
        <taxon>Hymenobacteraceae</taxon>
        <taxon>Hymenobacter</taxon>
    </lineage>
</organism>
<keyword evidence="2" id="KW-1185">Reference proteome</keyword>
<reference evidence="2" key="1">
    <citation type="journal article" date="2019" name="Int. J. Syst. Evol. Microbiol.">
        <title>The Global Catalogue of Microorganisms (GCM) 10K type strain sequencing project: providing services to taxonomists for standard genome sequencing and annotation.</title>
        <authorList>
            <consortium name="The Broad Institute Genomics Platform"/>
            <consortium name="The Broad Institute Genome Sequencing Center for Infectious Disease"/>
            <person name="Wu L."/>
            <person name="Ma J."/>
        </authorList>
    </citation>
    <scope>NUCLEOTIDE SEQUENCE [LARGE SCALE GENOMIC DNA]</scope>
    <source>
        <strain evidence="2">JCM 17841</strain>
    </source>
</reference>
<dbReference type="Proteomes" id="UP001501243">
    <property type="component" value="Unassembled WGS sequence"/>
</dbReference>
<dbReference type="RefSeq" id="WP_208132831.1">
    <property type="nucleotide sequence ID" value="NZ_BAABGQ010000012.1"/>
</dbReference>
<proteinExistence type="predicted"/>
<dbReference type="EMBL" id="BAABGQ010000012">
    <property type="protein sequence ID" value="GAA4507672.1"/>
    <property type="molecule type" value="Genomic_DNA"/>
</dbReference>
<protein>
    <submittedName>
        <fullName evidence="1">Uncharacterized protein</fullName>
    </submittedName>
</protein>
<evidence type="ECO:0000313" key="1">
    <source>
        <dbReference type="EMBL" id="GAA4507672.1"/>
    </source>
</evidence>
<dbReference type="Pfam" id="PF20383">
    <property type="entry name" value="DUF6678"/>
    <property type="match status" value="1"/>
</dbReference>
<name>A0ABP8QQG2_9BACT</name>
<sequence length="109" mass="12197">MNISALVDIIQAAKCTARIKIKGRLDASSWSWIIIPVPSYIELGSVGPWPVRDVEWVEINPVTMEHTGRLIPPKRIDNIAQIEEGLRQANIDYTTLDGIVHIPLLKAVF</sequence>
<gene>
    <name evidence="1" type="ORF">GCM10023172_38640</name>
</gene>